<feature type="domain" description="N-acetyltransferase" evidence="1">
    <location>
        <begin position="28"/>
        <end position="190"/>
    </location>
</feature>
<accession>A0A9W6L8N0</accession>
<dbReference type="GO" id="GO:0005737">
    <property type="term" value="C:cytoplasm"/>
    <property type="evidence" value="ECO:0007669"/>
    <property type="project" value="TreeGrafter"/>
</dbReference>
<keyword evidence="3" id="KW-1185">Reference proteome</keyword>
<dbReference type="SUPFAM" id="SSF55729">
    <property type="entry name" value="Acyl-CoA N-acyltransferases (Nat)"/>
    <property type="match status" value="1"/>
</dbReference>
<dbReference type="Gene3D" id="3.40.630.30">
    <property type="match status" value="1"/>
</dbReference>
<dbReference type="Proteomes" id="UP001143463">
    <property type="component" value="Unassembled WGS sequence"/>
</dbReference>
<evidence type="ECO:0000313" key="2">
    <source>
        <dbReference type="EMBL" id="GLL14119.1"/>
    </source>
</evidence>
<evidence type="ECO:0000313" key="3">
    <source>
        <dbReference type="Proteomes" id="UP001143463"/>
    </source>
</evidence>
<proteinExistence type="predicted"/>
<dbReference type="InterPro" id="IPR051908">
    <property type="entry name" value="Ribosomal_N-acetyltransferase"/>
</dbReference>
<dbReference type="PROSITE" id="PS51186">
    <property type="entry name" value="GNAT"/>
    <property type="match status" value="1"/>
</dbReference>
<dbReference type="Pfam" id="PF13302">
    <property type="entry name" value="Acetyltransf_3"/>
    <property type="match status" value="1"/>
</dbReference>
<organism evidence="2 3">
    <name type="scientific">Pseudonocardia halophobica</name>
    <dbReference type="NCBI Taxonomy" id="29401"/>
    <lineage>
        <taxon>Bacteria</taxon>
        <taxon>Bacillati</taxon>
        <taxon>Actinomycetota</taxon>
        <taxon>Actinomycetes</taxon>
        <taxon>Pseudonocardiales</taxon>
        <taxon>Pseudonocardiaceae</taxon>
        <taxon>Pseudonocardia</taxon>
    </lineage>
</organism>
<protein>
    <submittedName>
        <fullName evidence="2">Acetyltransferase</fullName>
    </submittedName>
</protein>
<evidence type="ECO:0000259" key="1">
    <source>
        <dbReference type="PROSITE" id="PS51186"/>
    </source>
</evidence>
<name>A0A9W6L8N0_9PSEU</name>
<dbReference type="EMBL" id="BSFQ01000028">
    <property type="protein sequence ID" value="GLL14119.1"/>
    <property type="molecule type" value="Genomic_DNA"/>
</dbReference>
<comment type="caution">
    <text evidence="2">The sequence shown here is derived from an EMBL/GenBank/DDBJ whole genome shotgun (WGS) entry which is preliminary data.</text>
</comment>
<reference evidence="2" key="1">
    <citation type="journal article" date="2014" name="Int. J. Syst. Evol. Microbiol.">
        <title>Complete genome sequence of Corynebacterium casei LMG S-19264T (=DSM 44701T), isolated from a smear-ripened cheese.</title>
        <authorList>
            <consortium name="US DOE Joint Genome Institute (JGI-PGF)"/>
            <person name="Walter F."/>
            <person name="Albersmeier A."/>
            <person name="Kalinowski J."/>
            <person name="Ruckert C."/>
        </authorList>
    </citation>
    <scope>NUCLEOTIDE SEQUENCE</scope>
    <source>
        <strain evidence="2">VKM Ac-1069</strain>
    </source>
</reference>
<dbReference type="InterPro" id="IPR000182">
    <property type="entry name" value="GNAT_dom"/>
</dbReference>
<dbReference type="GO" id="GO:0008999">
    <property type="term" value="F:protein-N-terminal-alanine acetyltransferase activity"/>
    <property type="evidence" value="ECO:0007669"/>
    <property type="project" value="TreeGrafter"/>
</dbReference>
<dbReference type="PANTHER" id="PTHR43441">
    <property type="entry name" value="RIBOSOMAL-PROTEIN-SERINE ACETYLTRANSFERASE"/>
    <property type="match status" value="1"/>
</dbReference>
<dbReference type="InterPro" id="IPR016181">
    <property type="entry name" value="Acyl_CoA_acyltransferase"/>
</dbReference>
<gene>
    <name evidence="2" type="ORF">GCM10017577_52650</name>
</gene>
<reference evidence="2" key="2">
    <citation type="submission" date="2023-01" db="EMBL/GenBank/DDBJ databases">
        <authorList>
            <person name="Sun Q."/>
            <person name="Evtushenko L."/>
        </authorList>
    </citation>
    <scope>NUCLEOTIDE SEQUENCE</scope>
    <source>
        <strain evidence="2">VKM Ac-1069</strain>
    </source>
</reference>
<sequence>MSGGRVGRDSGGMTTVRETQPVLTGARVRLRPWTADDAEAVFAACQDAEIQRWTTVPSPYSHDDAVGYVTRFAPQAWEQGDAVFAIVDPATGEPVGSIGAHGVRGGTANIGYWLAAAARGRGLARDALRTLARWCLREVGVARVELEVDPANTGSRRVAEAAGFTAEGTLRRRLVVRGRRIDVVMYSLLPDDAAATTL</sequence>
<dbReference type="AlphaFoldDB" id="A0A9W6L8N0"/>
<dbReference type="GO" id="GO:1990189">
    <property type="term" value="F:protein N-terminal-serine acetyltransferase activity"/>
    <property type="evidence" value="ECO:0007669"/>
    <property type="project" value="TreeGrafter"/>
</dbReference>
<dbReference type="PANTHER" id="PTHR43441:SF10">
    <property type="entry name" value="ACETYLTRANSFERASE"/>
    <property type="match status" value="1"/>
</dbReference>